<evidence type="ECO:0000313" key="6">
    <source>
        <dbReference type="EMBL" id="KAG1890590.1"/>
    </source>
</evidence>
<keyword evidence="2" id="KW-0812">Transmembrane</keyword>
<dbReference type="GO" id="GO:0034993">
    <property type="term" value="C:meiotic nuclear membrane microtubule tethering complex"/>
    <property type="evidence" value="ECO:0007669"/>
    <property type="project" value="TreeGrafter"/>
</dbReference>
<evidence type="ECO:0000256" key="3">
    <source>
        <dbReference type="ARBA" id="ARBA00022989"/>
    </source>
</evidence>
<dbReference type="InterPro" id="IPR012919">
    <property type="entry name" value="SUN_dom"/>
</dbReference>
<evidence type="ECO:0000256" key="4">
    <source>
        <dbReference type="ARBA" id="ARBA00023136"/>
    </source>
</evidence>
<sequence>MQDFALVSSGAFYVPLLTSKFDITPSSWHVWRQTADQHKSNSPNLALTADLPESCWRLPQSRGHLGIGFKSPVIITHVSIEHLTQSSSSLLDAPRDIVIWGFIEHAENLQRYRPVNLGVDDGPPHAVIEASRRQNPSGSFIKLVHVEYSPFDHESPVQTFPVYQDILRSGFDFGLIVVEIRGNWGAIETCLYRVRVHGKDIRDEL</sequence>
<dbReference type="PANTHER" id="PTHR12911:SF8">
    <property type="entry name" value="KLAROID PROTEIN-RELATED"/>
    <property type="match status" value="1"/>
</dbReference>
<keyword evidence="3" id="KW-1133">Transmembrane helix</keyword>
<dbReference type="PANTHER" id="PTHR12911">
    <property type="entry name" value="SAD1/UNC-84-LIKE PROTEIN-RELATED"/>
    <property type="match status" value="1"/>
</dbReference>
<gene>
    <name evidence="6" type="ORF">F5891DRAFT_964639</name>
</gene>
<dbReference type="Gene3D" id="2.60.120.260">
    <property type="entry name" value="Galactose-binding domain-like"/>
    <property type="match status" value="1"/>
</dbReference>
<dbReference type="InterPro" id="IPR045119">
    <property type="entry name" value="SUN1-5"/>
</dbReference>
<feature type="domain" description="SUN" evidence="5">
    <location>
        <begin position="10"/>
        <end position="201"/>
    </location>
</feature>
<organism evidence="6 7">
    <name type="scientific">Suillus fuscotomentosus</name>
    <dbReference type="NCBI Taxonomy" id="1912939"/>
    <lineage>
        <taxon>Eukaryota</taxon>
        <taxon>Fungi</taxon>
        <taxon>Dikarya</taxon>
        <taxon>Basidiomycota</taxon>
        <taxon>Agaricomycotina</taxon>
        <taxon>Agaricomycetes</taxon>
        <taxon>Agaricomycetidae</taxon>
        <taxon>Boletales</taxon>
        <taxon>Suillineae</taxon>
        <taxon>Suillaceae</taxon>
        <taxon>Suillus</taxon>
    </lineage>
</organism>
<proteinExistence type="predicted"/>
<dbReference type="Proteomes" id="UP001195769">
    <property type="component" value="Unassembled WGS sequence"/>
</dbReference>
<evidence type="ECO:0000259" key="5">
    <source>
        <dbReference type="PROSITE" id="PS51469"/>
    </source>
</evidence>
<accession>A0AAD4DQV1</accession>
<reference evidence="6" key="1">
    <citation type="journal article" date="2020" name="New Phytol.">
        <title>Comparative genomics reveals dynamic genome evolution in host specialist ectomycorrhizal fungi.</title>
        <authorList>
            <person name="Lofgren L.A."/>
            <person name="Nguyen N.H."/>
            <person name="Vilgalys R."/>
            <person name="Ruytinx J."/>
            <person name="Liao H.L."/>
            <person name="Branco S."/>
            <person name="Kuo A."/>
            <person name="LaButti K."/>
            <person name="Lipzen A."/>
            <person name="Andreopoulos W."/>
            <person name="Pangilinan J."/>
            <person name="Riley R."/>
            <person name="Hundley H."/>
            <person name="Na H."/>
            <person name="Barry K."/>
            <person name="Grigoriev I.V."/>
            <person name="Stajich J.E."/>
            <person name="Kennedy P.G."/>
        </authorList>
    </citation>
    <scope>NUCLEOTIDE SEQUENCE</scope>
    <source>
        <strain evidence="6">FC203</strain>
    </source>
</reference>
<dbReference type="Pfam" id="PF07738">
    <property type="entry name" value="Sad1_UNC"/>
    <property type="match status" value="2"/>
</dbReference>
<name>A0AAD4DQV1_9AGAM</name>
<dbReference type="GO" id="GO:0043495">
    <property type="term" value="F:protein-membrane adaptor activity"/>
    <property type="evidence" value="ECO:0007669"/>
    <property type="project" value="TreeGrafter"/>
</dbReference>
<dbReference type="EMBL" id="JABBWK010000136">
    <property type="protein sequence ID" value="KAG1890590.1"/>
    <property type="molecule type" value="Genomic_DNA"/>
</dbReference>
<comment type="subcellular location">
    <subcellularLocation>
        <location evidence="1">Membrane</location>
    </subcellularLocation>
</comment>
<protein>
    <recommendedName>
        <fullName evidence="5">SUN domain-containing protein</fullName>
    </recommendedName>
</protein>
<evidence type="ECO:0000256" key="2">
    <source>
        <dbReference type="ARBA" id="ARBA00022692"/>
    </source>
</evidence>
<keyword evidence="7" id="KW-1185">Reference proteome</keyword>
<dbReference type="GeneID" id="64670410"/>
<comment type="caution">
    <text evidence="6">The sequence shown here is derived from an EMBL/GenBank/DDBJ whole genome shotgun (WGS) entry which is preliminary data.</text>
</comment>
<evidence type="ECO:0000313" key="7">
    <source>
        <dbReference type="Proteomes" id="UP001195769"/>
    </source>
</evidence>
<dbReference type="AlphaFoldDB" id="A0AAD4DQV1"/>
<dbReference type="RefSeq" id="XP_041217856.1">
    <property type="nucleotide sequence ID" value="XM_041376112.1"/>
</dbReference>
<keyword evidence="4" id="KW-0472">Membrane</keyword>
<evidence type="ECO:0000256" key="1">
    <source>
        <dbReference type="ARBA" id="ARBA00004370"/>
    </source>
</evidence>
<dbReference type="PROSITE" id="PS51469">
    <property type="entry name" value="SUN"/>
    <property type="match status" value="1"/>
</dbReference>